<dbReference type="EMBL" id="BARU01005152">
    <property type="protein sequence ID" value="GAH27472.1"/>
    <property type="molecule type" value="Genomic_DNA"/>
</dbReference>
<comment type="caution">
    <text evidence="1">The sequence shown here is derived from an EMBL/GenBank/DDBJ whole genome shotgun (WGS) entry which is preliminary data.</text>
</comment>
<organism evidence="1">
    <name type="scientific">marine sediment metagenome</name>
    <dbReference type="NCBI Taxonomy" id="412755"/>
    <lineage>
        <taxon>unclassified sequences</taxon>
        <taxon>metagenomes</taxon>
        <taxon>ecological metagenomes</taxon>
    </lineage>
</organism>
<dbReference type="AlphaFoldDB" id="X1E4N4"/>
<reference evidence="1" key="1">
    <citation type="journal article" date="2014" name="Front. Microbiol.">
        <title>High frequency of phylogenetically diverse reductive dehalogenase-homologous genes in deep subseafloor sedimentary metagenomes.</title>
        <authorList>
            <person name="Kawai M."/>
            <person name="Futagami T."/>
            <person name="Toyoda A."/>
            <person name="Takaki Y."/>
            <person name="Nishi S."/>
            <person name="Hori S."/>
            <person name="Arai W."/>
            <person name="Tsubouchi T."/>
            <person name="Morono Y."/>
            <person name="Uchiyama I."/>
            <person name="Ito T."/>
            <person name="Fujiyama A."/>
            <person name="Inagaki F."/>
            <person name="Takami H."/>
        </authorList>
    </citation>
    <scope>NUCLEOTIDE SEQUENCE</scope>
    <source>
        <strain evidence="1">Expedition CK06-06</strain>
    </source>
</reference>
<name>X1E4N4_9ZZZZ</name>
<accession>X1E4N4</accession>
<sequence>MAKSGNITIKLGPREVKHILEHPSYSGRFGHPSDIIMTKVSKAAAAKFPEVAKGMEEELQARDTCHGMRESPAWRTMLAGFHAERKVINVMYQALNEKESKAMEQLVQQAFNKAGITGFKAHGFGFNPVERDGEL</sequence>
<gene>
    <name evidence="1" type="ORF">S03H2_09951</name>
</gene>
<proteinExistence type="predicted"/>
<evidence type="ECO:0000313" key="1">
    <source>
        <dbReference type="EMBL" id="GAH27472.1"/>
    </source>
</evidence>
<protein>
    <submittedName>
        <fullName evidence="1">Uncharacterized protein</fullName>
    </submittedName>
</protein>